<gene>
    <name evidence="1" type="ORF">S01H4_38568</name>
</gene>
<comment type="caution">
    <text evidence="1">The sequence shown here is derived from an EMBL/GenBank/DDBJ whole genome shotgun (WGS) entry which is preliminary data.</text>
</comment>
<evidence type="ECO:0000313" key="1">
    <source>
        <dbReference type="EMBL" id="GAG92608.1"/>
    </source>
</evidence>
<sequence>MIMAILLFLLSIYATTDYQAKKQDNTSRKDYANSEEYNQSKLQKKLALENRSIAINDKKILEDDIKSVRTDIQGTKARYNTQINSLVIEKNKVKANWRKEQIDIEIRNLNKEMNTIIKPKETLLESKINESKDINTTVNLNEYNVNDEVIEKISSSSMGIISRFKGWFGWDEMFLSFLQQVLFSIIFECTAIFFHLLSCDTQLSSIPRKSEKPLHATSTQDSKVIKAPFTQDLKIVKCS</sequence>
<reference evidence="1" key="1">
    <citation type="journal article" date="2014" name="Front. Microbiol.">
        <title>High frequency of phylogenetically diverse reductive dehalogenase-homologous genes in deep subseafloor sedimentary metagenomes.</title>
        <authorList>
            <person name="Kawai M."/>
            <person name="Futagami T."/>
            <person name="Toyoda A."/>
            <person name="Takaki Y."/>
            <person name="Nishi S."/>
            <person name="Hori S."/>
            <person name="Arai W."/>
            <person name="Tsubouchi T."/>
            <person name="Morono Y."/>
            <person name="Uchiyama I."/>
            <person name="Ito T."/>
            <person name="Fujiyama A."/>
            <person name="Inagaki F."/>
            <person name="Takami H."/>
        </authorList>
    </citation>
    <scope>NUCLEOTIDE SEQUENCE</scope>
    <source>
        <strain evidence="1">Expedition CK06-06</strain>
    </source>
</reference>
<accession>X1C877</accession>
<organism evidence="1">
    <name type="scientific">marine sediment metagenome</name>
    <dbReference type="NCBI Taxonomy" id="412755"/>
    <lineage>
        <taxon>unclassified sequences</taxon>
        <taxon>metagenomes</taxon>
        <taxon>ecological metagenomes</taxon>
    </lineage>
</organism>
<name>X1C877_9ZZZZ</name>
<proteinExistence type="predicted"/>
<dbReference type="AlphaFoldDB" id="X1C877"/>
<feature type="non-terminal residue" evidence="1">
    <location>
        <position position="239"/>
    </location>
</feature>
<protein>
    <submittedName>
        <fullName evidence="1">Uncharacterized protein</fullName>
    </submittedName>
</protein>
<dbReference type="EMBL" id="BART01020813">
    <property type="protein sequence ID" value="GAG92608.1"/>
    <property type="molecule type" value="Genomic_DNA"/>
</dbReference>